<accession>A0A936Z567</accession>
<feature type="transmembrane region" description="Helical" evidence="1">
    <location>
        <begin position="194"/>
        <end position="212"/>
    </location>
</feature>
<evidence type="ECO:0000256" key="1">
    <source>
        <dbReference type="SAM" id="Phobius"/>
    </source>
</evidence>
<dbReference type="EMBL" id="JAEQNE010000006">
    <property type="protein sequence ID" value="MBL0393817.1"/>
    <property type="molecule type" value="Genomic_DNA"/>
</dbReference>
<dbReference type="PANTHER" id="PTHR42208">
    <property type="entry name" value="HEAVY METAL TRANSPORTER-RELATED"/>
    <property type="match status" value="1"/>
</dbReference>
<feature type="transmembrane region" description="Helical" evidence="1">
    <location>
        <begin position="6"/>
        <end position="31"/>
    </location>
</feature>
<keyword evidence="4" id="KW-1185">Reference proteome</keyword>
<evidence type="ECO:0000313" key="3">
    <source>
        <dbReference type="EMBL" id="MBL0393817.1"/>
    </source>
</evidence>
<reference evidence="3 4" key="1">
    <citation type="journal article" date="2017" name="Int. J. Syst. Evol. Microbiol.">
        <title>Ramlibacter monticola sp. nov., isolated from forest soil.</title>
        <authorList>
            <person name="Chaudhary D.K."/>
            <person name="Kim J."/>
        </authorList>
    </citation>
    <scope>NUCLEOTIDE SEQUENCE [LARGE SCALE GENOMIC DNA]</scope>
    <source>
        <strain evidence="3 4">KACC 19175</strain>
    </source>
</reference>
<name>A0A936Z567_9BURK</name>
<organism evidence="3 4">
    <name type="scientific">Ramlibacter monticola</name>
    <dbReference type="NCBI Taxonomy" id="1926872"/>
    <lineage>
        <taxon>Bacteria</taxon>
        <taxon>Pseudomonadati</taxon>
        <taxon>Pseudomonadota</taxon>
        <taxon>Betaproteobacteria</taxon>
        <taxon>Burkholderiales</taxon>
        <taxon>Comamonadaceae</taxon>
        <taxon>Ramlibacter</taxon>
    </lineage>
</organism>
<gene>
    <name evidence="3" type="ORF">JJ685_21955</name>
</gene>
<dbReference type="AlphaFoldDB" id="A0A936Z567"/>
<keyword evidence="1" id="KW-0472">Membrane</keyword>
<evidence type="ECO:0000259" key="2">
    <source>
        <dbReference type="Pfam" id="PF13386"/>
    </source>
</evidence>
<dbReference type="Proteomes" id="UP000599109">
    <property type="component" value="Unassembled WGS sequence"/>
</dbReference>
<keyword evidence="1" id="KW-1133">Transmembrane helix</keyword>
<evidence type="ECO:0000313" key="4">
    <source>
        <dbReference type="Proteomes" id="UP000599109"/>
    </source>
</evidence>
<dbReference type="Pfam" id="PF13386">
    <property type="entry name" value="DsbD_2"/>
    <property type="match status" value="1"/>
</dbReference>
<proteinExistence type="predicted"/>
<dbReference type="PANTHER" id="PTHR42208:SF1">
    <property type="entry name" value="HEAVY METAL TRANSPORTER"/>
    <property type="match status" value="1"/>
</dbReference>
<dbReference type="InterPro" id="IPR039447">
    <property type="entry name" value="UreH-like_TM_dom"/>
</dbReference>
<feature type="transmembrane region" description="Helical" evidence="1">
    <location>
        <begin position="125"/>
        <end position="146"/>
    </location>
</feature>
<dbReference type="RefSeq" id="WP_201676474.1">
    <property type="nucleotide sequence ID" value="NZ_JAEQNE010000006.1"/>
</dbReference>
<protein>
    <submittedName>
        <fullName evidence="3">Sulfite exporter TauE/SafE family protein</fullName>
    </submittedName>
</protein>
<feature type="transmembrane region" description="Helical" evidence="1">
    <location>
        <begin position="51"/>
        <end position="71"/>
    </location>
</feature>
<feature type="transmembrane region" description="Helical" evidence="1">
    <location>
        <begin position="77"/>
        <end position="98"/>
    </location>
</feature>
<keyword evidence="1" id="KW-0812">Transmembrane</keyword>
<feature type="transmembrane region" description="Helical" evidence="1">
    <location>
        <begin position="158"/>
        <end position="180"/>
    </location>
</feature>
<feature type="domain" description="Urease accessory protein UreH-like transmembrane" evidence="2">
    <location>
        <begin position="8"/>
        <end position="208"/>
    </location>
</feature>
<sequence length="226" mass="23576">MTLTLAGTAFLMGLVGGPHCLAMCGAACGGVIRGVGAKPARGMWTFQAGRLLGYSLAGAAAGLAVQSFAWLSSHTAALRPAWTLFHVAVLVWGVMLLAQARQPQWVESAGRGIWQRVRPLAQRRGGLVVTGALWTFMPCGLLYSALLVASLSGGPLEGALSMALFALGSGIALGLAPAAFRKLQDLGNRLRKDWGTRIAGGLLAATAAWALWMDLAHRIAEWCGLA</sequence>
<comment type="caution">
    <text evidence="3">The sequence shown here is derived from an EMBL/GenBank/DDBJ whole genome shotgun (WGS) entry which is preliminary data.</text>
</comment>